<reference evidence="3 4" key="1">
    <citation type="submission" date="2023-12" db="EMBL/GenBank/DDBJ databases">
        <title>Gut-associated functions are favored during microbiome assembly across C. elegans life.</title>
        <authorList>
            <person name="Zimmermann J."/>
        </authorList>
    </citation>
    <scope>NUCLEOTIDE SEQUENCE [LARGE SCALE GENOMIC DNA]</scope>
    <source>
        <strain evidence="3 4">MYb71</strain>
    </source>
</reference>
<dbReference type="RefSeq" id="WP_105544245.1">
    <property type="nucleotide sequence ID" value="NZ_JBBGZH010000002.1"/>
</dbReference>
<keyword evidence="1" id="KW-0472">Membrane</keyword>
<gene>
    <name evidence="3" type="ORF">WH297_19280</name>
</gene>
<proteinExistence type="predicted"/>
<dbReference type="InterPro" id="IPR046159">
    <property type="entry name" value="DUF6161"/>
</dbReference>
<protein>
    <submittedName>
        <fullName evidence="3">DUF6161 domain-containing protein</fullName>
    </submittedName>
</protein>
<accession>A0ABU8PI37</accession>
<sequence>MKESFLEVDFGRSNGSLSYDALENVVSFLDQEMKFLNWLGSAPVQGNIDAPWSQINHQFNQINKFVRRDNSDERERTQLKTALEQAFRGAKIPLSTSPVGSFINELRTESPIAAAAALTSWMNLPGLNWSNYEHIKGAILMVAFDEKITSKAPAAVQKSLEKLHQKFVDARENTESETQEQRQKFDSERVAVRSATALTLRQARQRSWVVRKRTDIKTEAAIKSIQETEALYREHMRLKAPVEYWKKKSKTHFDNAASYRRGLLWFSVPASLLLLGILSLIARHAVLTATADKPAAVYLTLVTMGIVATTIVFWAARIIIRLFLSEHHLAIDAEERAVMTETYLALTASNAATEEDRAIILTTLFRPTADGIVKDDAGPDLSPASLLSRIGTR</sequence>
<feature type="domain" description="DUF6161" evidence="2">
    <location>
        <begin position="221"/>
        <end position="377"/>
    </location>
</feature>
<evidence type="ECO:0000313" key="4">
    <source>
        <dbReference type="Proteomes" id="UP001375812"/>
    </source>
</evidence>
<evidence type="ECO:0000313" key="3">
    <source>
        <dbReference type="EMBL" id="MEJ5021859.1"/>
    </source>
</evidence>
<evidence type="ECO:0000256" key="1">
    <source>
        <dbReference type="SAM" id="Phobius"/>
    </source>
</evidence>
<keyword evidence="1" id="KW-1133">Transmembrane helix</keyword>
<feature type="transmembrane region" description="Helical" evidence="1">
    <location>
        <begin position="295"/>
        <end position="316"/>
    </location>
</feature>
<name>A0ABU8PI37_9HYPH</name>
<feature type="transmembrane region" description="Helical" evidence="1">
    <location>
        <begin position="263"/>
        <end position="283"/>
    </location>
</feature>
<dbReference type="Proteomes" id="UP001375812">
    <property type="component" value="Unassembled WGS sequence"/>
</dbReference>
<dbReference type="EMBL" id="JBBGZH010000002">
    <property type="protein sequence ID" value="MEJ5021859.1"/>
    <property type="molecule type" value="Genomic_DNA"/>
</dbReference>
<keyword evidence="4" id="KW-1185">Reference proteome</keyword>
<comment type="caution">
    <text evidence="3">The sequence shown here is derived from an EMBL/GenBank/DDBJ whole genome shotgun (WGS) entry which is preliminary data.</text>
</comment>
<evidence type="ECO:0000259" key="2">
    <source>
        <dbReference type="Pfam" id="PF19658"/>
    </source>
</evidence>
<keyword evidence="1" id="KW-0812">Transmembrane</keyword>
<organism evidence="3 4">
    <name type="scientific">Ochrobactrum vermis</name>
    <dbReference type="NCBI Taxonomy" id="1827297"/>
    <lineage>
        <taxon>Bacteria</taxon>
        <taxon>Pseudomonadati</taxon>
        <taxon>Pseudomonadota</taxon>
        <taxon>Alphaproteobacteria</taxon>
        <taxon>Hyphomicrobiales</taxon>
        <taxon>Brucellaceae</taxon>
        <taxon>Brucella/Ochrobactrum group</taxon>
        <taxon>Ochrobactrum</taxon>
    </lineage>
</organism>
<dbReference type="Pfam" id="PF19658">
    <property type="entry name" value="DUF6161"/>
    <property type="match status" value="1"/>
</dbReference>